<sequence>MAQRIATEYINASLQLSEVQMAEFIHTVGDPHVRQRIKVLDGGGQEVVLVDDEGEELHLPFDRRDGYYVCNASFRLVKPRITNVVRRLFAAFKGSGIVSRIYEGTNVIYHYEAGRVRKIEEHHGVSTRLVYEYKNTVEELNRLFCSNEVELEIYQIQRGINELLDQRFKPLNEQDIMQIDHQLTLYTQRLFALEA</sequence>
<keyword evidence="2" id="KW-1185">Reference proteome</keyword>
<dbReference type="EMBL" id="JAGGLD010000002">
    <property type="protein sequence ID" value="MBP2000419.1"/>
    <property type="molecule type" value="Genomic_DNA"/>
</dbReference>
<proteinExistence type="predicted"/>
<evidence type="ECO:0008006" key="3">
    <source>
        <dbReference type="Google" id="ProtNLM"/>
    </source>
</evidence>
<reference evidence="1 2" key="1">
    <citation type="submission" date="2021-03" db="EMBL/GenBank/DDBJ databases">
        <title>Genomic Encyclopedia of Type Strains, Phase IV (KMG-IV): sequencing the most valuable type-strain genomes for metagenomic binning, comparative biology and taxonomic classification.</title>
        <authorList>
            <person name="Goeker M."/>
        </authorList>
    </citation>
    <scope>NUCLEOTIDE SEQUENCE [LARGE SCALE GENOMIC DNA]</scope>
    <source>
        <strain evidence="1 2">DSM 26806</strain>
    </source>
</reference>
<protein>
    <recommendedName>
        <fullName evidence="3">Non-ribosomal peptide synthetase module</fullName>
    </recommendedName>
</protein>
<comment type="caution">
    <text evidence="1">The sequence shown here is derived from an EMBL/GenBank/DDBJ whole genome shotgun (WGS) entry which is preliminary data.</text>
</comment>
<dbReference type="RefSeq" id="WP_209860644.1">
    <property type="nucleotide sequence ID" value="NZ_JAGGLD010000002.1"/>
</dbReference>
<dbReference type="Proteomes" id="UP001519288">
    <property type="component" value="Unassembled WGS sequence"/>
</dbReference>
<name>A0ABS4JFD3_9BACL</name>
<organism evidence="1 2">
    <name type="scientific">Paenibacillus shirakamiensis</name>
    <dbReference type="NCBI Taxonomy" id="1265935"/>
    <lineage>
        <taxon>Bacteria</taxon>
        <taxon>Bacillati</taxon>
        <taxon>Bacillota</taxon>
        <taxon>Bacilli</taxon>
        <taxon>Bacillales</taxon>
        <taxon>Paenibacillaceae</taxon>
        <taxon>Paenibacillus</taxon>
    </lineage>
</organism>
<accession>A0ABS4JFD3</accession>
<evidence type="ECO:0000313" key="2">
    <source>
        <dbReference type="Proteomes" id="UP001519288"/>
    </source>
</evidence>
<gene>
    <name evidence="1" type="ORF">J2Z69_001450</name>
</gene>
<evidence type="ECO:0000313" key="1">
    <source>
        <dbReference type="EMBL" id="MBP2000419.1"/>
    </source>
</evidence>